<dbReference type="OrthoDB" id="3365399at2759"/>
<feature type="compositionally biased region" description="Polar residues" evidence="1">
    <location>
        <begin position="1"/>
        <end position="12"/>
    </location>
</feature>
<keyword evidence="3" id="KW-1185">Reference proteome</keyword>
<accession>A0A8H3F0K3</accession>
<dbReference type="EMBL" id="CAJPDT010000015">
    <property type="protein sequence ID" value="CAF9915904.1"/>
    <property type="molecule type" value="Genomic_DNA"/>
</dbReference>
<feature type="region of interest" description="Disordered" evidence="1">
    <location>
        <begin position="1"/>
        <end position="209"/>
    </location>
</feature>
<sequence length="412" mass="46528">MIAEKPTQSTIGSALRKRSLFNKPSWSKPQALSNDTDLFHRSNQAYPNLAAEAERARKRKLARKERERVCQNAFGERAGKRRRVSEDEDDEGDDSSSDESSSHSSRKEIKSSPTQSKHHPLPPSTSPQKPIHSPKLLLERYEAKLAASDSGQEQAQKQKPKFSEIIDLEDEEDSSALPTQESTWKTAIVKPAAPPEVDDQPETDEEFPELARQAREKARRKRLEEDIVSATANTEDGQKSFHSPIPPTSQPNPIIQILITSSIDNTIPLIVSRRLSQRLKDVRLEWAKRQNFTTNFVDTVFLTWRGKRVFDVTTCRSLGITVDAIGRISTKGSSWEEEEGQIHMEAMTASILEAYKKAKRIEATGQEDPVKKDEPLAVQDHEPQVRIILKAKGLDDFKLQVRPVCRPRVVCL</sequence>
<feature type="compositionally biased region" description="Acidic residues" evidence="1">
    <location>
        <begin position="86"/>
        <end position="97"/>
    </location>
</feature>
<feature type="compositionally biased region" description="Acidic residues" evidence="1">
    <location>
        <begin position="196"/>
        <end position="208"/>
    </location>
</feature>
<proteinExistence type="predicted"/>
<organism evidence="2 3">
    <name type="scientific">Imshaugia aleurites</name>
    <dbReference type="NCBI Taxonomy" id="172621"/>
    <lineage>
        <taxon>Eukaryota</taxon>
        <taxon>Fungi</taxon>
        <taxon>Dikarya</taxon>
        <taxon>Ascomycota</taxon>
        <taxon>Pezizomycotina</taxon>
        <taxon>Lecanoromycetes</taxon>
        <taxon>OSLEUM clade</taxon>
        <taxon>Lecanoromycetidae</taxon>
        <taxon>Lecanorales</taxon>
        <taxon>Lecanorineae</taxon>
        <taxon>Parmeliaceae</taxon>
        <taxon>Imshaugia</taxon>
    </lineage>
</organism>
<reference evidence="2" key="1">
    <citation type="submission" date="2021-03" db="EMBL/GenBank/DDBJ databases">
        <authorList>
            <person name="Tagirdzhanova G."/>
        </authorList>
    </citation>
    <scope>NUCLEOTIDE SEQUENCE</scope>
</reference>
<evidence type="ECO:0000313" key="2">
    <source>
        <dbReference type="EMBL" id="CAF9915904.1"/>
    </source>
</evidence>
<feature type="compositionally biased region" description="Polar residues" evidence="1">
    <location>
        <begin position="22"/>
        <end position="46"/>
    </location>
</feature>
<evidence type="ECO:0000256" key="1">
    <source>
        <dbReference type="SAM" id="MobiDB-lite"/>
    </source>
</evidence>
<gene>
    <name evidence="2" type="ORF">IMSHALPRED_002737</name>
</gene>
<dbReference type="AlphaFoldDB" id="A0A8H3F0K3"/>
<evidence type="ECO:0000313" key="3">
    <source>
        <dbReference type="Proteomes" id="UP000664534"/>
    </source>
</evidence>
<dbReference type="Proteomes" id="UP000664534">
    <property type="component" value="Unassembled WGS sequence"/>
</dbReference>
<name>A0A8H3F0K3_9LECA</name>
<comment type="caution">
    <text evidence="2">The sequence shown here is derived from an EMBL/GenBank/DDBJ whole genome shotgun (WGS) entry which is preliminary data.</text>
</comment>
<feature type="compositionally biased region" description="Polar residues" evidence="1">
    <location>
        <begin position="176"/>
        <end position="185"/>
    </location>
</feature>
<protein>
    <submittedName>
        <fullName evidence="2">Uncharacterized protein</fullName>
    </submittedName>
</protein>